<dbReference type="SMART" id="SM00317">
    <property type="entry name" value="SET"/>
    <property type="match status" value="1"/>
</dbReference>
<keyword evidence="4" id="KW-1185">Reference proteome</keyword>
<evidence type="ECO:0000259" key="2">
    <source>
        <dbReference type="PROSITE" id="PS50280"/>
    </source>
</evidence>
<dbReference type="GO" id="GO:0008168">
    <property type="term" value="F:methyltransferase activity"/>
    <property type="evidence" value="ECO:0007669"/>
    <property type="project" value="UniProtKB-KW"/>
</dbReference>
<gene>
    <name evidence="3" type="ORF">Pyn_34483</name>
</gene>
<feature type="region of interest" description="Disordered" evidence="1">
    <location>
        <begin position="20"/>
        <end position="49"/>
    </location>
</feature>
<dbReference type="Proteomes" id="UP000250321">
    <property type="component" value="Unassembled WGS sequence"/>
</dbReference>
<organism evidence="3 4">
    <name type="scientific">Prunus yedoensis var. nudiflora</name>
    <dbReference type="NCBI Taxonomy" id="2094558"/>
    <lineage>
        <taxon>Eukaryota</taxon>
        <taxon>Viridiplantae</taxon>
        <taxon>Streptophyta</taxon>
        <taxon>Embryophyta</taxon>
        <taxon>Tracheophyta</taxon>
        <taxon>Spermatophyta</taxon>
        <taxon>Magnoliopsida</taxon>
        <taxon>eudicotyledons</taxon>
        <taxon>Gunneridae</taxon>
        <taxon>Pentapetalae</taxon>
        <taxon>rosids</taxon>
        <taxon>fabids</taxon>
        <taxon>Rosales</taxon>
        <taxon>Rosaceae</taxon>
        <taxon>Amygdaloideae</taxon>
        <taxon>Amygdaleae</taxon>
        <taxon>Prunus</taxon>
    </lineage>
</organism>
<evidence type="ECO:0000256" key="1">
    <source>
        <dbReference type="SAM" id="MobiDB-lite"/>
    </source>
</evidence>
<keyword evidence="3" id="KW-0808">Transferase</keyword>
<reference evidence="3 4" key="1">
    <citation type="submission" date="2018-02" db="EMBL/GenBank/DDBJ databases">
        <title>Draft genome of wild Prunus yedoensis var. nudiflora.</title>
        <authorList>
            <person name="Baek S."/>
            <person name="Kim J.-H."/>
            <person name="Choi K."/>
            <person name="Kim G.-B."/>
            <person name="Cho A."/>
            <person name="Jang H."/>
            <person name="Shin C.-H."/>
            <person name="Yu H.-J."/>
            <person name="Mun J.-H."/>
        </authorList>
    </citation>
    <scope>NUCLEOTIDE SEQUENCE [LARGE SCALE GENOMIC DNA]</scope>
    <source>
        <strain evidence="4">cv. Jeju island</strain>
        <tissue evidence="3">Leaf</tissue>
    </source>
</reference>
<dbReference type="PROSITE" id="PS50280">
    <property type="entry name" value="SET"/>
    <property type="match status" value="1"/>
</dbReference>
<dbReference type="Pfam" id="PF00856">
    <property type="entry name" value="SET"/>
    <property type="match status" value="1"/>
</dbReference>
<dbReference type="AlphaFoldDB" id="A0A314ZMV5"/>
<dbReference type="EMBL" id="PJQY01000015">
    <property type="protein sequence ID" value="PQQ21305.1"/>
    <property type="molecule type" value="Genomic_DNA"/>
</dbReference>
<proteinExistence type="predicted"/>
<dbReference type="PANTHER" id="PTHR12197">
    <property type="entry name" value="HISTONE-LYSINE N-METHYLTRANSFERASE SMYD"/>
    <property type="match status" value="1"/>
</dbReference>
<sequence>MGLVRYSRWASRLKTLNSQTKPFLSPSSSFSSATTADNENTGRPGPPPIRVALTESFGRGVFATRKIETGELIHTAKPVLSHPSLSTIHKVCYFCLRKLKTTDSSQAQRVSFCSDECQRQAKGFHDMEMREDWSAYDDYCRSRGLKYPLLVKRLACMVMSRAASANLLDILQPARLSPEMIVEMEEGFGLLRVPLKTQISWVNRCHVSSNCLKFNITFHLRFYFTCTLAAAIGLGECFSLTLEVLTKQWYIGVLARIRINAFRIELVGAFYDDLLSSLAASIESEAAVGNAVYVLPSFYNHDCDPNAHIIWIENADARLKALRDVDEGEELRICYIDASMDHDARQSFLSQGFGFQCNCLRCLSGD</sequence>
<dbReference type="SUPFAM" id="SSF82199">
    <property type="entry name" value="SET domain"/>
    <property type="match status" value="1"/>
</dbReference>
<feature type="domain" description="SET" evidence="2">
    <location>
        <begin position="47"/>
        <end position="336"/>
    </location>
</feature>
<comment type="caution">
    <text evidence="3">The sequence shown here is derived from an EMBL/GenBank/DDBJ whole genome shotgun (WGS) entry which is preliminary data.</text>
</comment>
<protein>
    <submittedName>
        <fullName evidence="3">Histone-lysine N-methyltransferase ATXR4</fullName>
    </submittedName>
</protein>
<accession>A0A314ZMV5</accession>
<dbReference type="STRING" id="2094558.A0A314ZMV5"/>
<evidence type="ECO:0000313" key="4">
    <source>
        <dbReference type="Proteomes" id="UP000250321"/>
    </source>
</evidence>
<dbReference type="OrthoDB" id="438641at2759"/>
<name>A0A314ZMV5_PRUYE</name>
<dbReference type="Gene3D" id="2.170.270.10">
    <property type="entry name" value="SET domain"/>
    <property type="match status" value="1"/>
</dbReference>
<dbReference type="GO" id="GO:0005634">
    <property type="term" value="C:nucleus"/>
    <property type="evidence" value="ECO:0007669"/>
    <property type="project" value="TreeGrafter"/>
</dbReference>
<dbReference type="InterPro" id="IPR046341">
    <property type="entry name" value="SET_dom_sf"/>
</dbReference>
<dbReference type="GO" id="GO:0032259">
    <property type="term" value="P:methylation"/>
    <property type="evidence" value="ECO:0007669"/>
    <property type="project" value="UniProtKB-KW"/>
</dbReference>
<dbReference type="PANTHER" id="PTHR12197:SF298">
    <property type="entry name" value="HISTONE-LYSINE N-METHYLTRANSFERASE ATXR4"/>
    <property type="match status" value="1"/>
</dbReference>
<feature type="compositionally biased region" description="Low complexity" evidence="1">
    <location>
        <begin position="22"/>
        <end position="32"/>
    </location>
</feature>
<evidence type="ECO:0000313" key="3">
    <source>
        <dbReference type="EMBL" id="PQQ21305.1"/>
    </source>
</evidence>
<dbReference type="CDD" id="cd20071">
    <property type="entry name" value="SET_SMYD"/>
    <property type="match status" value="1"/>
</dbReference>
<dbReference type="InterPro" id="IPR001214">
    <property type="entry name" value="SET_dom"/>
</dbReference>
<keyword evidence="3" id="KW-0489">Methyltransferase</keyword>
<dbReference type="InterPro" id="IPR050869">
    <property type="entry name" value="H3K4_H4K5_MeTrfase"/>
</dbReference>